<comment type="caution">
    <text evidence="1">The sequence shown here is derived from an EMBL/GenBank/DDBJ whole genome shotgun (WGS) entry which is preliminary data.</text>
</comment>
<keyword evidence="2" id="KW-1185">Reference proteome</keyword>
<name>A0A401T1D4_CHIPU</name>
<protein>
    <submittedName>
        <fullName evidence="1">Uncharacterized protein</fullName>
    </submittedName>
</protein>
<sequence length="96" mass="10583">MLLGRACALVGRGRRPIGRGREGARPEPTWGARRWLETESGLAATRAHRTLRCLRSRPRRQKEGGLEVHVCVGGAARLAVGERSVSLNGQQYHVFV</sequence>
<accession>A0A401T1D4</accession>
<evidence type="ECO:0000313" key="2">
    <source>
        <dbReference type="Proteomes" id="UP000287033"/>
    </source>
</evidence>
<reference evidence="1 2" key="1">
    <citation type="journal article" date="2018" name="Nat. Ecol. Evol.">
        <title>Shark genomes provide insights into elasmobranch evolution and the origin of vertebrates.</title>
        <authorList>
            <person name="Hara Y"/>
            <person name="Yamaguchi K"/>
            <person name="Onimaru K"/>
            <person name="Kadota M"/>
            <person name="Koyanagi M"/>
            <person name="Keeley SD"/>
            <person name="Tatsumi K"/>
            <person name="Tanaka K"/>
            <person name="Motone F"/>
            <person name="Kageyama Y"/>
            <person name="Nozu R"/>
            <person name="Adachi N"/>
            <person name="Nishimura O"/>
            <person name="Nakagawa R"/>
            <person name="Tanegashima C"/>
            <person name="Kiyatake I"/>
            <person name="Matsumoto R"/>
            <person name="Murakumo K"/>
            <person name="Nishida K"/>
            <person name="Terakita A"/>
            <person name="Kuratani S"/>
            <person name="Sato K"/>
            <person name="Hyodo S Kuraku.S."/>
        </authorList>
    </citation>
    <scope>NUCLEOTIDE SEQUENCE [LARGE SCALE GENOMIC DNA]</scope>
</reference>
<dbReference type="EMBL" id="BEZZ01000831">
    <property type="protein sequence ID" value="GCC36441.1"/>
    <property type="molecule type" value="Genomic_DNA"/>
</dbReference>
<evidence type="ECO:0000313" key="1">
    <source>
        <dbReference type="EMBL" id="GCC36441.1"/>
    </source>
</evidence>
<dbReference type="AlphaFoldDB" id="A0A401T1D4"/>
<dbReference type="Proteomes" id="UP000287033">
    <property type="component" value="Unassembled WGS sequence"/>
</dbReference>
<organism evidence="1 2">
    <name type="scientific">Chiloscyllium punctatum</name>
    <name type="common">Brownbanded bambooshark</name>
    <name type="synonym">Hemiscyllium punctatum</name>
    <dbReference type="NCBI Taxonomy" id="137246"/>
    <lineage>
        <taxon>Eukaryota</taxon>
        <taxon>Metazoa</taxon>
        <taxon>Chordata</taxon>
        <taxon>Craniata</taxon>
        <taxon>Vertebrata</taxon>
        <taxon>Chondrichthyes</taxon>
        <taxon>Elasmobranchii</taxon>
        <taxon>Galeomorphii</taxon>
        <taxon>Galeoidea</taxon>
        <taxon>Orectolobiformes</taxon>
        <taxon>Hemiscylliidae</taxon>
        <taxon>Chiloscyllium</taxon>
    </lineage>
</organism>
<gene>
    <name evidence="1" type="ORF">chiPu_0014935</name>
</gene>
<proteinExistence type="predicted"/>